<feature type="coiled-coil region" evidence="1">
    <location>
        <begin position="13"/>
        <end position="45"/>
    </location>
</feature>
<sequence>MNRRKQLLRLTALAEMQRELELVKLSALTLRQREMETAVADLEAARRSAHGYSAECPEIAIAAGRFDAFALTRRNQMHVQIAALAPEIEQARAVAARAVGRHSVLQKLSVKK</sequence>
<dbReference type="EMBL" id="AUNB01000084">
    <property type="protein sequence ID" value="KEO52329.1"/>
    <property type="molecule type" value="Genomic_DNA"/>
</dbReference>
<keyword evidence="1" id="KW-0175">Coiled coil</keyword>
<dbReference type="Proteomes" id="UP000027471">
    <property type="component" value="Unassembled WGS sequence"/>
</dbReference>
<evidence type="ECO:0000256" key="1">
    <source>
        <dbReference type="SAM" id="Coils"/>
    </source>
</evidence>
<dbReference type="eggNOG" id="ENOG5032KG9">
    <property type="taxonomic scope" value="Bacteria"/>
</dbReference>
<evidence type="ECO:0000313" key="2">
    <source>
        <dbReference type="EMBL" id="KEO52329.1"/>
    </source>
</evidence>
<comment type="caution">
    <text evidence="2">The sequence shown here is derived from an EMBL/GenBank/DDBJ whole genome shotgun (WGS) entry which is preliminary data.</text>
</comment>
<protein>
    <submittedName>
        <fullName evidence="2">Uncharacterized protein</fullName>
    </submittedName>
</protein>
<dbReference type="AlphaFoldDB" id="A0A074J6Y8"/>
<accession>A0A074J6Y8</accession>
<name>A0A074J6Y8_9RHOB</name>
<reference evidence="2 3" key="1">
    <citation type="journal article" date="2015" name="Antonie Van Leeuwenhoek">
        <title>Thioclava indica sp. nov., isolated from surface seawater of the Indian Ocean.</title>
        <authorList>
            <person name="Liu Y."/>
            <person name="Lai Q."/>
            <person name="Du J."/>
            <person name="Xu H."/>
            <person name="Jiang L."/>
            <person name="Shao Z."/>
        </authorList>
    </citation>
    <scope>NUCLEOTIDE SEQUENCE [LARGE SCALE GENOMIC DNA]</scope>
    <source>
        <strain evidence="2 3">DT23-4</strain>
    </source>
</reference>
<gene>
    <name evidence="2" type="ORF">DT23_08565</name>
</gene>
<keyword evidence="3" id="KW-1185">Reference proteome</keyword>
<dbReference type="STRING" id="1353528.DT23_08565"/>
<organism evidence="2 3">
    <name type="scientific">Thioclava indica</name>
    <dbReference type="NCBI Taxonomy" id="1353528"/>
    <lineage>
        <taxon>Bacteria</taxon>
        <taxon>Pseudomonadati</taxon>
        <taxon>Pseudomonadota</taxon>
        <taxon>Alphaproteobacteria</taxon>
        <taxon>Rhodobacterales</taxon>
        <taxon>Paracoccaceae</taxon>
        <taxon>Thioclava</taxon>
    </lineage>
</organism>
<proteinExistence type="predicted"/>
<dbReference type="RefSeq" id="WP_038133411.1">
    <property type="nucleotide sequence ID" value="NZ_AUNB01000084.1"/>
</dbReference>
<evidence type="ECO:0000313" key="3">
    <source>
        <dbReference type="Proteomes" id="UP000027471"/>
    </source>
</evidence>